<keyword evidence="6 8" id="KW-1133">Transmembrane helix</keyword>
<dbReference type="GO" id="GO:0032973">
    <property type="term" value="P:amino acid export across plasma membrane"/>
    <property type="evidence" value="ECO:0007669"/>
    <property type="project" value="UniProtKB-UniRule"/>
</dbReference>
<dbReference type="GO" id="GO:0034639">
    <property type="term" value="F:L-amino acid efflux transmembrane transporter activity"/>
    <property type="evidence" value="ECO:0007669"/>
    <property type="project" value="UniProtKB-UniRule"/>
</dbReference>
<name>A0A557PEI7_9VIBR</name>
<sequence length="146" mass="16134">MSISGSTRFRQAAADMFAMVVFSFIAGMAIEIFVSGMSFHQSLASRTLSIPVNIIIAIPYGLFRDWVLRKSQHISLSRWMKKLADMLAYVTFQSPVYALILLVVGATPNQILTAVISNAVVAGGMGIVYGVFLDACRKWFRVPMYS</sequence>
<feature type="transmembrane region" description="Helical" evidence="8">
    <location>
        <begin position="43"/>
        <end position="63"/>
    </location>
</feature>
<protein>
    <recommendedName>
        <fullName evidence="8">L-alanine exporter AlaE</fullName>
    </recommendedName>
</protein>
<comment type="similarity">
    <text evidence="8">Belongs to the AlaE exporter family.</text>
</comment>
<dbReference type="OrthoDB" id="9006207at2"/>
<dbReference type="InterPro" id="IPR010574">
    <property type="entry name" value="Ala_export_AlaE"/>
</dbReference>
<keyword evidence="4 8" id="KW-0812">Transmembrane</keyword>
<dbReference type="RefSeq" id="WP_144387442.1">
    <property type="nucleotide sequence ID" value="NZ_CANNCB010000007.1"/>
</dbReference>
<accession>A0A557PEI7</accession>
<dbReference type="AlphaFoldDB" id="A0A557PEI7"/>
<evidence type="ECO:0000256" key="7">
    <source>
        <dbReference type="ARBA" id="ARBA00023136"/>
    </source>
</evidence>
<dbReference type="HAMAP" id="MF_00914">
    <property type="entry name" value="L_Ala_exporter"/>
    <property type="match status" value="1"/>
</dbReference>
<feature type="transmembrane region" description="Helical" evidence="8">
    <location>
        <begin position="83"/>
        <end position="105"/>
    </location>
</feature>
<dbReference type="Proteomes" id="UP000319828">
    <property type="component" value="Unassembled WGS sequence"/>
</dbReference>
<evidence type="ECO:0000313" key="10">
    <source>
        <dbReference type="Proteomes" id="UP000319828"/>
    </source>
</evidence>
<keyword evidence="3 8" id="KW-0997">Cell inner membrane</keyword>
<evidence type="ECO:0000256" key="8">
    <source>
        <dbReference type="HAMAP-Rule" id="MF_00914"/>
    </source>
</evidence>
<evidence type="ECO:0000256" key="4">
    <source>
        <dbReference type="ARBA" id="ARBA00022692"/>
    </source>
</evidence>
<keyword evidence="1 8" id="KW-0813">Transport</keyword>
<keyword evidence="2 8" id="KW-1003">Cell membrane</keyword>
<evidence type="ECO:0000256" key="5">
    <source>
        <dbReference type="ARBA" id="ARBA00022970"/>
    </source>
</evidence>
<organism evidence="9 10">
    <name type="scientific">Vibrio algivorus</name>
    <dbReference type="NCBI Taxonomy" id="1667024"/>
    <lineage>
        <taxon>Bacteria</taxon>
        <taxon>Pseudomonadati</taxon>
        <taxon>Pseudomonadota</taxon>
        <taxon>Gammaproteobacteria</taxon>
        <taxon>Vibrionales</taxon>
        <taxon>Vibrionaceae</taxon>
        <taxon>Vibrio</taxon>
    </lineage>
</organism>
<evidence type="ECO:0000313" key="9">
    <source>
        <dbReference type="EMBL" id="TVO39051.1"/>
    </source>
</evidence>
<evidence type="ECO:0000256" key="2">
    <source>
        <dbReference type="ARBA" id="ARBA00022475"/>
    </source>
</evidence>
<keyword evidence="5 8" id="KW-0029">Amino-acid transport</keyword>
<feature type="transmembrane region" description="Helical" evidence="8">
    <location>
        <begin position="111"/>
        <end position="132"/>
    </location>
</feature>
<evidence type="ECO:0000256" key="3">
    <source>
        <dbReference type="ARBA" id="ARBA00022519"/>
    </source>
</evidence>
<dbReference type="EMBL" id="VMKJ01000003">
    <property type="protein sequence ID" value="TVO39051.1"/>
    <property type="molecule type" value="Genomic_DNA"/>
</dbReference>
<evidence type="ECO:0000256" key="6">
    <source>
        <dbReference type="ARBA" id="ARBA00022989"/>
    </source>
</evidence>
<proteinExistence type="inferred from homology"/>
<keyword evidence="7 8" id="KW-0472">Membrane</keyword>
<evidence type="ECO:0000256" key="1">
    <source>
        <dbReference type="ARBA" id="ARBA00022448"/>
    </source>
</evidence>
<feature type="transmembrane region" description="Helical" evidence="8">
    <location>
        <begin position="12"/>
        <end position="37"/>
    </location>
</feature>
<gene>
    <name evidence="8" type="primary">alaE</name>
    <name evidence="9" type="ORF">FOF44_03055</name>
</gene>
<dbReference type="GO" id="GO:0005886">
    <property type="term" value="C:plasma membrane"/>
    <property type="evidence" value="ECO:0007669"/>
    <property type="project" value="UniProtKB-SubCell"/>
</dbReference>
<comment type="subcellular location">
    <subcellularLocation>
        <location evidence="8">Cell inner membrane</location>
        <topology evidence="8">Multi-pass membrane protein</topology>
    </subcellularLocation>
</comment>
<comment type="function">
    <text evidence="8">Exports L-alanine.</text>
</comment>
<comment type="caution">
    <text evidence="9">The sequence shown here is derived from an EMBL/GenBank/DDBJ whole genome shotgun (WGS) entry which is preliminary data.</text>
</comment>
<dbReference type="Pfam" id="PF06610">
    <property type="entry name" value="AlaE"/>
    <property type="match status" value="1"/>
</dbReference>
<reference evidence="9 10" key="1">
    <citation type="submission" date="2019-07" db="EMBL/GenBank/DDBJ databases">
        <title>The draft genome sequence of Vibrio algivorus M1486.</title>
        <authorList>
            <person name="Meng X."/>
        </authorList>
    </citation>
    <scope>NUCLEOTIDE SEQUENCE [LARGE SCALE GENOMIC DNA]</scope>
    <source>
        <strain evidence="9 10">M1486</strain>
    </source>
</reference>